<evidence type="ECO:0000256" key="1">
    <source>
        <dbReference type="ARBA" id="ARBA00023125"/>
    </source>
</evidence>
<dbReference type="PANTHER" id="PTHR43479">
    <property type="entry name" value="ACREF/ENVCD OPERON REPRESSOR-RELATED"/>
    <property type="match status" value="1"/>
</dbReference>
<protein>
    <submittedName>
        <fullName evidence="2">Uncharacterized protein</fullName>
    </submittedName>
</protein>
<keyword evidence="3" id="KW-1185">Reference proteome</keyword>
<dbReference type="STRING" id="84029.CROST_07040"/>
<dbReference type="GO" id="GO:0003677">
    <property type="term" value="F:DNA binding"/>
    <property type="evidence" value="ECO:0007669"/>
    <property type="project" value="UniProtKB-UniRule"/>
</dbReference>
<organism evidence="2 3">
    <name type="scientific">Clostridium felsineum</name>
    <dbReference type="NCBI Taxonomy" id="36839"/>
    <lineage>
        <taxon>Bacteria</taxon>
        <taxon>Bacillati</taxon>
        <taxon>Bacillota</taxon>
        <taxon>Clostridia</taxon>
        <taxon>Eubacteriales</taxon>
        <taxon>Clostridiaceae</taxon>
        <taxon>Clostridium</taxon>
    </lineage>
</organism>
<dbReference type="InterPro" id="IPR001647">
    <property type="entry name" value="HTH_TetR"/>
</dbReference>
<dbReference type="Pfam" id="PF00440">
    <property type="entry name" value="TetR_N"/>
    <property type="match status" value="1"/>
</dbReference>
<dbReference type="InterPro" id="IPR009057">
    <property type="entry name" value="Homeodomain-like_sf"/>
</dbReference>
<dbReference type="Proteomes" id="UP000190951">
    <property type="component" value="Plasmid p330"/>
</dbReference>
<keyword evidence="1" id="KW-0238">DNA-binding</keyword>
<dbReference type="Gene3D" id="1.10.357.10">
    <property type="entry name" value="Tetracycline Repressor, domain 2"/>
    <property type="match status" value="1"/>
</dbReference>
<geneLocation type="plasmid" evidence="2 3">
    <name>p330</name>
</geneLocation>
<keyword evidence="2" id="KW-0614">Plasmid</keyword>
<dbReference type="PANTHER" id="PTHR43479:SF11">
    <property type="entry name" value="ACREF_ENVCD OPERON REPRESSOR-RELATED"/>
    <property type="match status" value="1"/>
</dbReference>
<dbReference type="RefSeq" id="WP_077835156.1">
    <property type="nucleotide sequence ID" value="NZ_CP096984.1"/>
</dbReference>
<sequence>MNNITKSEKWILEALLKIMTTKPYDKIKIKEIVSLADLNTRTFYRHFKTKDDVLKLYGRQLSIELSNKILEKSPCFKQSFWIIFNF</sequence>
<evidence type="ECO:0000313" key="3">
    <source>
        <dbReference type="Proteomes" id="UP000190951"/>
    </source>
</evidence>
<name>A0A1S8LIT7_9CLOT</name>
<evidence type="ECO:0000313" key="2">
    <source>
        <dbReference type="EMBL" id="URZ13999.1"/>
    </source>
</evidence>
<proteinExistence type="predicted"/>
<dbReference type="AlphaFoldDB" id="A0A1S8LIT7"/>
<dbReference type="KEGG" id="crw:CROST_047770"/>
<gene>
    <name evidence="2" type="ORF">CROST_047770</name>
</gene>
<dbReference type="EMBL" id="CP096984">
    <property type="protein sequence ID" value="URZ13999.1"/>
    <property type="molecule type" value="Genomic_DNA"/>
</dbReference>
<dbReference type="SUPFAM" id="SSF46689">
    <property type="entry name" value="Homeodomain-like"/>
    <property type="match status" value="1"/>
</dbReference>
<reference evidence="2 3" key="1">
    <citation type="submission" date="2022-04" db="EMBL/GenBank/DDBJ databases">
        <title>Genome sequence of C. roseum typestrain.</title>
        <authorList>
            <person name="Poehlein A."/>
            <person name="Schoch T."/>
            <person name="Duerre P."/>
            <person name="Daniel R."/>
        </authorList>
    </citation>
    <scope>NUCLEOTIDE SEQUENCE [LARGE SCALE GENOMIC DNA]</scope>
    <source>
        <strain evidence="2 3">DSM 7320</strain>
        <plasmid evidence="2 3">p330</plasmid>
    </source>
</reference>
<dbReference type="PROSITE" id="PS50977">
    <property type="entry name" value="HTH_TETR_2"/>
    <property type="match status" value="1"/>
</dbReference>
<accession>A0A1S8LIT7</accession>
<dbReference type="InterPro" id="IPR050624">
    <property type="entry name" value="HTH-type_Tx_Regulator"/>
</dbReference>